<keyword evidence="3" id="KW-1185">Reference proteome</keyword>
<reference evidence="3" key="1">
    <citation type="submission" date="2013-10" db="EMBL/GenBank/DDBJ databases">
        <title>Genome sequencing of Onchocerca volvulus.</title>
        <authorList>
            <person name="Cotton J."/>
            <person name="Tsai J."/>
            <person name="Stanley E."/>
            <person name="Tracey A."/>
            <person name="Holroyd N."/>
            <person name="Lustigman S."/>
            <person name="Berriman M."/>
        </authorList>
    </citation>
    <scope>NUCLEOTIDE SEQUENCE</scope>
</reference>
<evidence type="ECO:0000256" key="1">
    <source>
        <dbReference type="SAM" id="MobiDB-lite"/>
    </source>
</evidence>
<dbReference type="EMBL" id="CMVM020000346">
    <property type="status" value="NOT_ANNOTATED_CDS"/>
    <property type="molecule type" value="Genomic_DNA"/>
</dbReference>
<reference evidence="2" key="2">
    <citation type="submission" date="2022-06" db="UniProtKB">
        <authorList>
            <consortium name="EnsemblMetazoa"/>
        </authorList>
    </citation>
    <scope>IDENTIFICATION</scope>
</reference>
<name>A0A8R1TK13_ONCVO</name>
<dbReference type="EnsemblMetazoa" id="OVOC10947.1">
    <property type="protein sequence ID" value="OVOC10947.1"/>
    <property type="gene ID" value="WBGene00247756"/>
</dbReference>
<sequence>MYKFSMMNRKFITRQREIPAMLFKENKGEQGRRSGMFRRTANRFDD</sequence>
<dbReference type="Proteomes" id="UP000024404">
    <property type="component" value="Unassembled WGS sequence"/>
</dbReference>
<evidence type="ECO:0000313" key="3">
    <source>
        <dbReference type="Proteomes" id="UP000024404"/>
    </source>
</evidence>
<feature type="region of interest" description="Disordered" evidence="1">
    <location>
        <begin position="24"/>
        <end position="46"/>
    </location>
</feature>
<dbReference type="AlphaFoldDB" id="A0A8R1TK13"/>
<organism evidence="2 3">
    <name type="scientific">Onchocerca volvulus</name>
    <dbReference type="NCBI Taxonomy" id="6282"/>
    <lineage>
        <taxon>Eukaryota</taxon>
        <taxon>Metazoa</taxon>
        <taxon>Ecdysozoa</taxon>
        <taxon>Nematoda</taxon>
        <taxon>Chromadorea</taxon>
        <taxon>Rhabditida</taxon>
        <taxon>Spirurina</taxon>
        <taxon>Spiruromorpha</taxon>
        <taxon>Filarioidea</taxon>
        <taxon>Onchocercidae</taxon>
        <taxon>Onchocerca</taxon>
    </lineage>
</organism>
<evidence type="ECO:0000313" key="2">
    <source>
        <dbReference type="EnsemblMetazoa" id="OVOC10947.1"/>
    </source>
</evidence>
<proteinExistence type="predicted"/>
<accession>A0A8R1TK13</accession>
<protein>
    <submittedName>
        <fullName evidence="2">Uncharacterized protein</fullName>
    </submittedName>
</protein>